<dbReference type="Proteomes" id="UP000073492">
    <property type="component" value="Unassembled WGS sequence"/>
</dbReference>
<evidence type="ECO:0000313" key="2">
    <source>
        <dbReference type="Proteomes" id="UP000073492"/>
    </source>
</evidence>
<dbReference type="AlphaFoldDB" id="A0A139IBN2"/>
<gene>
    <name evidence="1" type="ORF">AC579_4695</name>
</gene>
<accession>A0A139IBN2</accession>
<sequence>MSEPHINFDYPPQLLVEIQTDVFFDMMGLDEISQTSHGTSLMQKLEPRLSSRIRSCLMAPRDCMSWEEGSETV</sequence>
<name>A0A139IBN2_9PEZI</name>
<comment type="caution">
    <text evidence="1">The sequence shown here is derived from an EMBL/GenBank/DDBJ whole genome shotgun (WGS) entry which is preliminary data.</text>
</comment>
<protein>
    <submittedName>
        <fullName evidence="1">Uncharacterized protein</fullName>
    </submittedName>
</protein>
<proteinExistence type="predicted"/>
<keyword evidence="2" id="KW-1185">Reference proteome</keyword>
<dbReference type="EMBL" id="LFZO01000168">
    <property type="protein sequence ID" value="KXT12056.1"/>
    <property type="molecule type" value="Genomic_DNA"/>
</dbReference>
<dbReference type="OrthoDB" id="415590at2759"/>
<organism evidence="1 2">
    <name type="scientific">Pseudocercospora musae</name>
    <dbReference type="NCBI Taxonomy" id="113226"/>
    <lineage>
        <taxon>Eukaryota</taxon>
        <taxon>Fungi</taxon>
        <taxon>Dikarya</taxon>
        <taxon>Ascomycota</taxon>
        <taxon>Pezizomycotina</taxon>
        <taxon>Dothideomycetes</taxon>
        <taxon>Dothideomycetidae</taxon>
        <taxon>Mycosphaerellales</taxon>
        <taxon>Mycosphaerellaceae</taxon>
        <taxon>Pseudocercospora</taxon>
    </lineage>
</organism>
<reference evidence="1 2" key="1">
    <citation type="submission" date="2015-07" db="EMBL/GenBank/DDBJ databases">
        <title>Comparative genomics of the Sigatoka disease complex on banana suggests a link between parallel evolutionary changes in Pseudocercospora fijiensis and Pseudocercospora eumusae and increased virulence on the banana host.</title>
        <authorList>
            <person name="Chang T.-C."/>
            <person name="Salvucci A."/>
            <person name="Crous P.W."/>
            <person name="Stergiopoulos I."/>
        </authorList>
    </citation>
    <scope>NUCLEOTIDE SEQUENCE [LARGE SCALE GENOMIC DNA]</scope>
    <source>
        <strain evidence="1 2">CBS 116634</strain>
    </source>
</reference>
<evidence type="ECO:0000313" key="1">
    <source>
        <dbReference type="EMBL" id="KXT12056.1"/>
    </source>
</evidence>